<accession>A0A6J4N8P5</accession>
<proteinExistence type="predicted"/>
<protein>
    <recommendedName>
        <fullName evidence="2">GATA-type domain-containing protein</fullName>
    </recommendedName>
</protein>
<dbReference type="EMBL" id="CADCUS010000015">
    <property type="protein sequence ID" value="CAA9378226.1"/>
    <property type="molecule type" value="Genomic_DNA"/>
</dbReference>
<feature type="compositionally biased region" description="Low complexity" evidence="1">
    <location>
        <begin position="8"/>
        <end position="21"/>
    </location>
</feature>
<gene>
    <name evidence="3" type="ORF">AVDCRST_MAG66-117</name>
</gene>
<feature type="domain" description="GATA-type" evidence="2">
    <location>
        <begin position="2"/>
        <end position="34"/>
    </location>
</feature>
<dbReference type="GO" id="GO:0043565">
    <property type="term" value="F:sequence-specific DNA binding"/>
    <property type="evidence" value="ECO:0007669"/>
    <property type="project" value="InterPro"/>
</dbReference>
<feature type="non-terminal residue" evidence="3">
    <location>
        <position position="1"/>
    </location>
</feature>
<feature type="region of interest" description="Disordered" evidence="1">
    <location>
        <begin position="1"/>
        <end position="21"/>
    </location>
</feature>
<organism evidence="3">
    <name type="scientific">uncultured Pseudonocardia sp</name>
    <dbReference type="NCBI Taxonomy" id="211455"/>
    <lineage>
        <taxon>Bacteria</taxon>
        <taxon>Bacillati</taxon>
        <taxon>Actinomycetota</taxon>
        <taxon>Actinomycetes</taxon>
        <taxon>Pseudonocardiales</taxon>
        <taxon>Pseudonocardiaceae</taxon>
        <taxon>Pseudonocardia</taxon>
        <taxon>environmental samples</taxon>
    </lineage>
</organism>
<reference evidence="3" key="1">
    <citation type="submission" date="2020-02" db="EMBL/GenBank/DDBJ databases">
        <authorList>
            <person name="Meier V. D."/>
        </authorList>
    </citation>
    <scope>NUCLEOTIDE SEQUENCE</scope>
    <source>
        <strain evidence="3">AVDCRST_MAG66</strain>
    </source>
</reference>
<evidence type="ECO:0000313" key="3">
    <source>
        <dbReference type="EMBL" id="CAA9378226.1"/>
    </source>
</evidence>
<dbReference type="PROSITE" id="PS50114">
    <property type="entry name" value="GATA_ZN_FINGER_2"/>
    <property type="match status" value="1"/>
</dbReference>
<dbReference type="GO" id="GO:0006355">
    <property type="term" value="P:regulation of DNA-templated transcription"/>
    <property type="evidence" value="ECO:0007669"/>
    <property type="project" value="InterPro"/>
</dbReference>
<sequence>WRVTARPCSGCSSTSSSQWRRPWCSGWSCGCCPLPPPGSTGGASGGAPTSGRPCRTWSRTCAGCAARCAAVPRPRTPGGWRCWRPTTRRCSTPAASRGCPIRRWPAPTRPTARSPGCSPRRRWRRRASCWIHHELR</sequence>
<name>A0A6J4N8P5_9PSEU</name>
<evidence type="ECO:0000256" key="1">
    <source>
        <dbReference type="SAM" id="MobiDB-lite"/>
    </source>
</evidence>
<feature type="non-terminal residue" evidence="3">
    <location>
        <position position="136"/>
    </location>
</feature>
<dbReference type="InterPro" id="IPR000679">
    <property type="entry name" value="Znf_GATA"/>
</dbReference>
<dbReference type="AlphaFoldDB" id="A0A6J4N8P5"/>
<evidence type="ECO:0000259" key="2">
    <source>
        <dbReference type="PROSITE" id="PS50114"/>
    </source>
</evidence>